<feature type="region of interest" description="Disordered" evidence="1">
    <location>
        <begin position="349"/>
        <end position="399"/>
    </location>
</feature>
<evidence type="ECO:0000313" key="3">
    <source>
        <dbReference type="Proteomes" id="UP000654452"/>
    </source>
</evidence>
<comment type="caution">
    <text evidence="2">The sequence shown here is derived from an EMBL/GenBank/DDBJ whole genome shotgun (WGS) entry which is preliminary data.</text>
</comment>
<keyword evidence="3" id="KW-1185">Reference proteome</keyword>
<keyword evidence="2" id="KW-0489">Methyltransferase</keyword>
<dbReference type="InterPro" id="IPR009045">
    <property type="entry name" value="Zn_M74/Hedgehog-like"/>
</dbReference>
<dbReference type="NCBIfam" id="TIGR04096">
    <property type="entry name" value="dnd_rel_methyl"/>
    <property type="match status" value="1"/>
</dbReference>
<organism evidence="2 3">
    <name type="scientific">Azospirillum aestuarii</name>
    <dbReference type="NCBI Taxonomy" id="2802052"/>
    <lineage>
        <taxon>Bacteria</taxon>
        <taxon>Pseudomonadati</taxon>
        <taxon>Pseudomonadota</taxon>
        <taxon>Alphaproteobacteria</taxon>
        <taxon>Rhodospirillales</taxon>
        <taxon>Azospirillaceae</taxon>
        <taxon>Azospirillum</taxon>
    </lineage>
</organism>
<dbReference type="InterPro" id="IPR024019">
    <property type="entry name" value="CHP04096"/>
</dbReference>
<reference evidence="2 3" key="1">
    <citation type="submission" date="2021-01" db="EMBL/GenBank/DDBJ databases">
        <title>Azospirillum sp. YIM DDC1 draft genome.</title>
        <authorList>
            <person name="Wang Y.-X."/>
        </authorList>
    </citation>
    <scope>NUCLEOTIDE SEQUENCE [LARGE SCALE GENOMIC DNA]</scope>
    <source>
        <strain evidence="2 3">YIM DDC1</strain>
    </source>
</reference>
<dbReference type="RefSeq" id="WP_200483904.1">
    <property type="nucleotide sequence ID" value="NZ_JAEPIV010000001.1"/>
</dbReference>
<keyword evidence="2" id="KW-0808">Transferase</keyword>
<proteinExistence type="predicted"/>
<protein>
    <submittedName>
        <fullName evidence="2">DNA phosphorothioation-associated putative methyltransferase</fullName>
    </submittedName>
</protein>
<dbReference type="GO" id="GO:0008168">
    <property type="term" value="F:methyltransferase activity"/>
    <property type="evidence" value="ECO:0007669"/>
    <property type="project" value="UniProtKB-KW"/>
</dbReference>
<accession>A0ABS1HRS9</accession>
<dbReference type="Proteomes" id="UP000654452">
    <property type="component" value="Unassembled WGS sequence"/>
</dbReference>
<sequence length="860" mass="94699">MGGKVVGKAVGARLYLHVSALRDAMPEDAARVRAAAALSGATDFNVVRIERLGDGVALLEYPGFFEEACPSLRRSWRVEPSTNRVSFRDYSDSLNPPVLHRKELLLPDGHPEAGRYAALTAALESLGLFDDPVRIGFRSQWSRLLREAGYRIVGHDLVPIGNDEEGDGDWGPDGAQVRRHLTALSRHGLSAPMSAMLRTGLLDGGATLFDYGCGKGDDVASLRAMGVAASGWDPHYAPDNLVARADIVNIGFVINVIEDPAERREVLIRAFGLADVAVCVSAMLTHGDAIQGKPYADGILTRWGTFQKYYSQAELRAYVERTLGVPSVALAPGVFLAFSDTGAEQRFHLGRSRSRLRLRPPAEPRPLRVRSVREPKPPKEPKAPREPKLPKPPPPQPWELCPDGFATLKAVWEEHGREPGLEELGPLPDVEAAFRSMARAFRAAWDRLDRARLEAARAQRAEDTLVYLALQRFRRRKQYKELDLSLRRDVRAFFGDYVSALSEAERLLASAAAPEALAEAAARAAEQGLGWLAEGRSLQVDASLIERLPAVLRVYVGCAAVLYGDVEMADLVKIHLGSGKVTMIRCDDFSLPLPEVVERVKVNLRTQDVRVFSYGPETSFEPPILYLKSRFMNEETSGYAEQAAFDAKVGTLVKVDEASRGPSGEEWAALLAKAGLVVVGHDLVEDDRPPSLDDPCGANLTYRDLIACGETALTTGLPNLPKNPESWKALRALTENVLDPVIDWFGAIELTYGFCSPELAKLIPGRIAPELDQHAAHETKPNGCPVCPRLGAAVDFLVRDEDMLEVARWVAANIPFDRLYFYGRNRPIHISYGPEAKREAYEMVQVPVGRRMMPKKLRLL</sequence>
<name>A0ABS1HRS9_9PROT</name>
<dbReference type="SUPFAM" id="SSF55166">
    <property type="entry name" value="Hedgehog/DD-peptidase"/>
    <property type="match status" value="1"/>
</dbReference>
<evidence type="ECO:0000256" key="1">
    <source>
        <dbReference type="SAM" id="MobiDB-lite"/>
    </source>
</evidence>
<feature type="compositionally biased region" description="Basic and acidic residues" evidence="1">
    <location>
        <begin position="360"/>
        <end position="389"/>
    </location>
</feature>
<feature type="compositionally biased region" description="Basic residues" evidence="1">
    <location>
        <begin position="349"/>
        <end position="358"/>
    </location>
</feature>
<dbReference type="GO" id="GO:0032259">
    <property type="term" value="P:methylation"/>
    <property type="evidence" value="ECO:0007669"/>
    <property type="project" value="UniProtKB-KW"/>
</dbReference>
<evidence type="ECO:0000313" key="2">
    <source>
        <dbReference type="EMBL" id="MBK4717535.1"/>
    </source>
</evidence>
<dbReference type="EMBL" id="JAEPIV010000001">
    <property type="protein sequence ID" value="MBK4717535.1"/>
    <property type="molecule type" value="Genomic_DNA"/>
</dbReference>
<gene>
    <name evidence="2" type="ORF">JJL56_01490</name>
</gene>